<comment type="subcellular location">
    <subcellularLocation>
        <location evidence="9">Cytoplasm</location>
    </subcellularLocation>
</comment>
<feature type="binding site" evidence="9">
    <location>
        <begin position="30"/>
        <end position="37"/>
    </location>
    <ligand>
        <name>ATP</name>
        <dbReference type="ChEBI" id="CHEBI:30616"/>
    </ligand>
</feature>
<evidence type="ECO:0000256" key="4">
    <source>
        <dbReference type="ARBA" id="ARBA00022598"/>
    </source>
</evidence>
<dbReference type="EC" id="6.3.2.1" evidence="9"/>
<dbReference type="GO" id="GO:0004592">
    <property type="term" value="F:pantoate-beta-alanine ligase activity"/>
    <property type="evidence" value="ECO:0007669"/>
    <property type="project" value="UniProtKB-UniRule"/>
</dbReference>
<dbReference type="PANTHER" id="PTHR21299:SF1">
    <property type="entry name" value="PANTOATE--BETA-ALANINE LIGASE"/>
    <property type="match status" value="1"/>
</dbReference>
<dbReference type="NCBIfam" id="TIGR00018">
    <property type="entry name" value="panC"/>
    <property type="match status" value="1"/>
</dbReference>
<dbReference type="GO" id="GO:0005524">
    <property type="term" value="F:ATP binding"/>
    <property type="evidence" value="ECO:0007669"/>
    <property type="project" value="UniProtKB-KW"/>
</dbReference>
<dbReference type="InterPro" id="IPR042176">
    <property type="entry name" value="Pantoate_ligase_C"/>
</dbReference>
<dbReference type="Gene3D" id="3.30.1300.10">
    <property type="entry name" value="Pantoate-beta-alanine ligase, C-terminal domain"/>
    <property type="match status" value="1"/>
</dbReference>
<dbReference type="Gene3D" id="3.40.50.620">
    <property type="entry name" value="HUPs"/>
    <property type="match status" value="1"/>
</dbReference>
<accession>A0A841RLM4</accession>
<comment type="caution">
    <text evidence="10">The sequence shown here is derived from an EMBL/GenBank/DDBJ whole genome shotgun (WGS) entry which is preliminary data.</text>
</comment>
<comment type="subunit">
    <text evidence="9">Homodimer.</text>
</comment>
<organism evidence="10 11">
    <name type="scientific">Gracilibacillus halotolerans</name>
    <dbReference type="NCBI Taxonomy" id="74386"/>
    <lineage>
        <taxon>Bacteria</taxon>
        <taxon>Bacillati</taxon>
        <taxon>Bacillota</taxon>
        <taxon>Bacilli</taxon>
        <taxon>Bacillales</taxon>
        <taxon>Bacillaceae</taxon>
        <taxon>Gracilibacillus</taxon>
    </lineage>
</organism>
<dbReference type="AlphaFoldDB" id="A0A841RLM4"/>
<dbReference type="Proteomes" id="UP000572212">
    <property type="component" value="Unassembled WGS sequence"/>
</dbReference>
<feature type="active site" description="Proton donor" evidence="9">
    <location>
        <position position="37"/>
    </location>
</feature>
<dbReference type="GO" id="GO:0005829">
    <property type="term" value="C:cytosol"/>
    <property type="evidence" value="ECO:0007669"/>
    <property type="project" value="TreeGrafter"/>
</dbReference>
<feature type="binding site" evidence="9">
    <location>
        <position position="61"/>
    </location>
    <ligand>
        <name>(R)-pantoate</name>
        <dbReference type="ChEBI" id="CHEBI:15980"/>
    </ligand>
</feature>
<keyword evidence="4 9" id="KW-0436">Ligase</keyword>
<comment type="function">
    <text evidence="9">Catalyzes the condensation of pantoate with beta-alanine in an ATP-dependent reaction via a pantoyl-adenylate intermediate.</text>
</comment>
<dbReference type="GO" id="GO:0015940">
    <property type="term" value="P:pantothenate biosynthetic process"/>
    <property type="evidence" value="ECO:0007669"/>
    <property type="project" value="UniProtKB-UniRule"/>
</dbReference>
<dbReference type="InterPro" id="IPR003721">
    <property type="entry name" value="Pantoate_ligase"/>
</dbReference>
<evidence type="ECO:0000256" key="3">
    <source>
        <dbReference type="ARBA" id="ARBA00022490"/>
    </source>
</evidence>
<feature type="binding site" evidence="9">
    <location>
        <begin position="184"/>
        <end position="187"/>
    </location>
    <ligand>
        <name>ATP</name>
        <dbReference type="ChEBI" id="CHEBI:30616"/>
    </ligand>
</feature>
<comment type="pathway">
    <text evidence="1 9">Cofactor biosynthesis; (R)-pantothenate biosynthesis; (R)-pantothenate from (R)-pantoate and beta-alanine: step 1/1.</text>
</comment>
<dbReference type="NCBIfam" id="TIGR00125">
    <property type="entry name" value="cyt_tran_rel"/>
    <property type="match status" value="1"/>
</dbReference>
<protein>
    <recommendedName>
        <fullName evidence="9">Pantothenate synthetase</fullName>
        <shortName evidence="9">PS</shortName>
        <ecNumber evidence="9">6.3.2.1</ecNumber>
    </recommendedName>
    <alternativeName>
        <fullName evidence="9">Pantoate--beta-alanine ligase</fullName>
    </alternativeName>
    <alternativeName>
        <fullName evidence="9">Pantoate-activating enzyme</fullName>
    </alternativeName>
</protein>
<comment type="catalytic activity">
    <reaction evidence="8 9">
        <text>(R)-pantoate + beta-alanine + ATP = (R)-pantothenate + AMP + diphosphate + H(+)</text>
        <dbReference type="Rhea" id="RHEA:10912"/>
        <dbReference type="ChEBI" id="CHEBI:15378"/>
        <dbReference type="ChEBI" id="CHEBI:15980"/>
        <dbReference type="ChEBI" id="CHEBI:29032"/>
        <dbReference type="ChEBI" id="CHEBI:30616"/>
        <dbReference type="ChEBI" id="CHEBI:33019"/>
        <dbReference type="ChEBI" id="CHEBI:57966"/>
        <dbReference type="ChEBI" id="CHEBI:456215"/>
        <dbReference type="EC" id="6.3.2.1"/>
    </reaction>
</comment>
<reference evidence="10 11" key="1">
    <citation type="submission" date="2020-08" db="EMBL/GenBank/DDBJ databases">
        <title>Genomic Encyclopedia of Type Strains, Phase IV (KMG-IV): sequencing the most valuable type-strain genomes for metagenomic binning, comparative biology and taxonomic classification.</title>
        <authorList>
            <person name="Goeker M."/>
        </authorList>
    </citation>
    <scope>NUCLEOTIDE SEQUENCE [LARGE SCALE GENOMIC DNA]</scope>
    <source>
        <strain evidence="10 11">DSM 11805</strain>
    </source>
</reference>
<evidence type="ECO:0000256" key="6">
    <source>
        <dbReference type="ARBA" id="ARBA00022741"/>
    </source>
</evidence>
<dbReference type="UniPathway" id="UPA00028">
    <property type="reaction ID" value="UER00005"/>
</dbReference>
<evidence type="ECO:0000256" key="1">
    <source>
        <dbReference type="ARBA" id="ARBA00004990"/>
    </source>
</evidence>
<keyword evidence="3 9" id="KW-0963">Cytoplasm</keyword>
<feature type="binding site" evidence="9">
    <location>
        <position position="153"/>
    </location>
    <ligand>
        <name>(R)-pantoate</name>
        <dbReference type="ChEBI" id="CHEBI:15980"/>
    </ligand>
</feature>
<dbReference type="HAMAP" id="MF_00158">
    <property type="entry name" value="PanC"/>
    <property type="match status" value="1"/>
</dbReference>
<dbReference type="FunFam" id="3.40.50.620:FF:000013">
    <property type="entry name" value="Pantothenate synthetase"/>
    <property type="match status" value="1"/>
</dbReference>
<dbReference type="SUPFAM" id="SSF52374">
    <property type="entry name" value="Nucleotidylyl transferase"/>
    <property type="match status" value="1"/>
</dbReference>
<dbReference type="Pfam" id="PF02569">
    <property type="entry name" value="Pantoate_ligase"/>
    <property type="match status" value="1"/>
</dbReference>
<dbReference type="InterPro" id="IPR004821">
    <property type="entry name" value="Cyt_trans-like"/>
</dbReference>
<evidence type="ECO:0000256" key="9">
    <source>
        <dbReference type="HAMAP-Rule" id="MF_00158"/>
    </source>
</evidence>
<dbReference type="InterPro" id="IPR014729">
    <property type="entry name" value="Rossmann-like_a/b/a_fold"/>
</dbReference>
<dbReference type="PANTHER" id="PTHR21299">
    <property type="entry name" value="CYTIDYLATE KINASE/PANTOATE-BETA-ALANINE LIGASE"/>
    <property type="match status" value="1"/>
</dbReference>
<feature type="binding site" evidence="9">
    <location>
        <begin position="147"/>
        <end position="150"/>
    </location>
    <ligand>
        <name>ATP</name>
        <dbReference type="ChEBI" id="CHEBI:30616"/>
    </ligand>
</feature>
<feature type="binding site" evidence="9">
    <location>
        <position position="176"/>
    </location>
    <ligand>
        <name>ATP</name>
        <dbReference type="ChEBI" id="CHEBI:30616"/>
    </ligand>
</feature>
<keyword evidence="11" id="KW-1185">Reference proteome</keyword>
<name>A0A841RLM4_9BACI</name>
<keyword evidence="7 9" id="KW-0067">ATP-binding</keyword>
<dbReference type="EMBL" id="JACHON010000001">
    <property type="protein sequence ID" value="MBB6511628.1"/>
    <property type="molecule type" value="Genomic_DNA"/>
</dbReference>
<keyword evidence="5 9" id="KW-0566">Pantothenate biosynthesis</keyword>
<comment type="miscellaneous">
    <text evidence="9">The reaction proceeds by a bi uni uni bi ping pong mechanism.</text>
</comment>
<evidence type="ECO:0000256" key="8">
    <source>
        <dbReference type="ARBA" id="ARBA00048258"/>
    </source>
</evidence>
<sequence length="290" mass="32999">MKVIRTVKEMSSVTDEFKKRGQTIGFVPTMGYLHEGHTALIDYAKQQCDIVITSIFVNPLQFGPNEDFDQYPRDEERDTELAEKHRVDILFMPSVDEMYPDDTIAKVSIEKRTNCLCGKSRPGHFDGVATVLMKLFHITKADYAYFGLKDAQQFAIVKGFVKDFNLPVHVVGIPTVREKDGLAKSSRNVYLNTNERAEATHLYQSLILAQQFIIDGNQNTDMIREKVTKYLEEHTSGKIDYVDILSYPKLEPITTFDNQFIIAIAVYFNGARLIDNIILDPSGKMIEVIS</sequence>
<comment type="similarity">
    <text evidence="2 9">Belongs to the pantothenate synthetase family.</text>
</comment>
<evidence type="ECO:0000313" key="11">
    <source>
        <dbReference type="Proteomes" id="UP000572212"/>
    </source>
</evidence>
<gene>
    <name evidence="9" type="primary">panC</name>
    <name evidence="10" type="ORF">GGQ92_000395</name>
</gene>
<dbReference type="RefSeq" id="WP_184244027.1">
    <property type="nucleotide sequence ID" value="NZ_BAAACU010000022.1"/>
</dbReference>
<evidence type="ECO:0000256" key="2">
    <source>
        <dbReference type="ARBA" id="ARBA00009256"/>
    </source>
</evidence>
<feature type="binding site" evidence="9">
    <location>
        <position position="61"/>
    </location>
    <ligand>
        <name>beta-alanine</name>
        <dbReference type="ChEBI" id="CHEBI:57966"/>
    </ligand>
</feature>
<dbReference type="FunFam" id="3.30.1300.10:FF:000001">
    <property type="entry name" value="Pantothenate synthetase"/>
    <property type="match status" value="1"/>
</dbReference>
<evidence type="ECO:0000256" key="5">
    <source>
        <dbReference type="ARBA" id="ARBA00022655"/>
    </source>
</evidence>
<keyword evidence="6 9" id="KW-0547">Nucleotide-binding</keyword>
<proteinExistence type="inferred from homology"/>
<evidence type="ECO:0000313" key="10">
    <source>
        <dbReference type="EMBL" id="MBB6511628.1"/>
    </source>
</evidence>
<dbReference type="CDD" id="cd00560">
    <property type="entry name" value="PanC"/>
    <property type="match status" value="1"/>
</dbReference>
<evidence type="ECO:0000256" key="7">
    <source>
        <dbReference type="ARBA" id="ARBA00022840"/>
    </source>
</evidence>